<dbReference type="AlphaFoldDB" id="A0A367E800"/>
<dbReference type="RefSeq" id="WP_114018709.1">
    <property type="nucleotide sequence ID" value="NZ_QOIM01000043.1"/>
</dbReference>
<reference evidence="1 2" key="1">
    <citation type="submission" date="2018-06" db="EMBL/GenBank/DDBJ databases">
        <title>Streptomyces reniochalinae sp. nov. and Streptomyces diacarnus sp. nov. from marine sponges.</title>
        <authorList>
            <person name="Li L."/>
        </authorList>
    </citation>
    <scope>NUCLEOTIDE SEQUENCE [LARGE SCALE GENOMIC DNA]</scope>
    <source>
        <strain evidence="1 2">LHW50302</strain>
    </source>
</reference>
<accession>A0A367E800</accession>
<gene>
    <name evidence="1" type="ORF">DQ392_29085</name>
</gene>
<evidence type="ECO:0000313" key="1">
    <source>
        <dbReference type="EMBL" id="RCG14184.1"/>
    </source>
</evidence>
<dbReference type="Proteomes" id="UP000253507">
    <property type="component" value="Unassembled WGS sequence"/>
</dbReference>
<comment type="caution">
    <text evidence="1">The sequence shown here is derived from an EMBL/GenBank/DDBJ whole genome shotgun (WGS) entry which is preliminary data.</text>
</comment>
<sequence length="64" mass="6275">MTVTLSAVVLLGVGVAAALKFKSLSLGGLVLAGLFGFYLASTDAADSINQFTAAVSNALGSIGN</sequence>
<organism evidence="1 2">
    <name type="scientific">Streptomyces reniochalinae</name>
    <dbReference type="NCBI Taxonomy" id="2250578"/>
    <lineage>
        <taxon>Bacteria</taxon>
        <taxon>Bacillati</taxon>
        <taxon>Actinomycetota</taxon>
        <taxon>Actinomycetes</taxon>
        <taxon>Kitasatosporales</taxon>
        <taxon>Streptomycetaceae</taxon>
        <taxon>Streptomyces</taxon>
    </lineage>
</organism>
<evidence type="ECO:0008006" key="3">
    <source>
        <dbReference type="Google" id="ProtNLM"/>
    </source>
</evidence>
<evidence type="ECO:0000313" key="2">
    <source>
        <dbReference type="Proteomes" id="UP000253507"/>
    </source>
</evidence>
<proteinExistence type="predicted"/>
<dbReference type="EMBL" id="QOIM01000043">
    <property type="protein sequence ID" value="RCG14184.1"/>
    <property type="molecule type" value="Genomic_DNA"/>
</dbReference>
<keyword evidence="2" id="KW-1185">Reference proteome</keyword>
<protein>
    <recommendedName>
        <fullName evidence="3">DUF2304 family protein</fullName>
    </recommendedName>
</protein>
<name>A0A367E800_9ACTN</name>